<evidence type="ECO:0000313" key="2">
    <source>
        <dbReference type="Proteomes" id="UP000295217"/>
    </source>
</evidence>
<comment type="caution">
    <text evidence="1">The sequence shown here is derived from an EMBL/GenBank/DDBJ whole genome shotgun (WGS) entry which is preliminary data.</text>
</comment>
<accession>A0A4R5ADN5</accession>
<protein>
    <submittedName>
        <fullName evidence="1">Dodecin domain-containing protein</fullName>
    </submittedName>
</protein>
<evidence type="ECO:0000313" key="1">
    <source>
        <dbReference type="EMBL" id="TDD67982.1"/>
    </source>
</evidence>
<dbReference type="InterPro" id="IPR036694">
    <property type="entry name" value="Dodecin-like_sf"/>
</dbReference>
<sequence>MGSVARITNISARSETSFDDAVRVGIARANQTLRNVSGAWIQDQKVEIRDGEIVAYQVAMEVTFVLED</sequence>
<dbReference type="PANTHER" id="PTHR39324">
    <property type="entry name" value="CALCIUM DODECIN"/>
    <property type="match status" value="1"/>
</dbReference>
<keyword evidence="2" id="KW-1185">Reference proteome</keyword>
<name>A0A4R5ADN5_9ACTN</name>
<dbReference type="OrthoDB" id="9805889at2"/>
<organism evidence="1 2">
    <name type="scientific">Jiangella aurantiaca</name>
    <dbReference type="NCBI Taxonomy" id="2530373"/>
    <lineage>
        <taxon>Bacteria</taxon>
        <taxon>Bacillati</taxon>
        <taxon>Actinomycetota</taxon>
        <taxon>Actinomycetes</taxon>
        <taxon>Jiangellales</taxon>
        <taxon>Jiangellaceae</taxon>
        <taxon>Jiangella</taxon>
    </lineage>
</organism>
<dbReference type="PANTHER" id="PTHR39324:SF1">
    <property type="entry name" value="CALCIUM DODECIN"/>
    <property type="match status" value="1"/>
</dbReference>
<dbReference type="Pfam" id="PF07311">
    <property type="entry name" value="Dodecin"/>
    <property type="match status" value="1"/>
</dbReference>
<dbReference type="Gene3D" id="3.30.1660.10">
    <property type="entry name" value="Flavin-binding protein dodecin"/>
    <property type="match status" value="1"/>
</dbReference>
<reference evidence="1 2" key="1">
    <citation type="submission" date="2019-02" db="EMBL/GenBank/DDBJ databases">
        <title>Draft genome sequences of novel Actinobacteria.</title>
        <authorList>
            <person name="Sahin N."/>
            <person name="Ay H."/>
            <person name="Saygin H."/>
        </authorList>
    </citation>
    <scope>NUCLEOTIDE SEQUENCE [LARGE SCALE GENOMIC DNA]</scope>
    <source>
        <strain evidence="1 2">8K307</strain>
    </source>
</reference>
<dbReference type="RefSeq" id="WP_132104404.1">
    <property type="nucleotide sequence ID" value="NZ_SMLB01000024.1"/>
</dbReference>
<dbReference type="EMBL" id="SMLB01000024">
    <property type="protein sequence ID" value="TDD67982.1"/>
    <property type="molecule type" value="Genomic_DNA"/>
</dbReference>
<proteinExistence type="predicted"/>
<gene>
    <name evidence="1" type="ORF">E1262_17370</name>
</gene>
<dbReference type="Proteomes" id="UP000295217">
    <property type="component" value="Unassembled WGS sequence"/>
</dbReference>
<dbReference type="SUPFAM" id="SSF89807">
    <property type="entry name" value="Dodecin-like"/>
    <property type="match status" value="1"/>
</dbReference>
<dbReference type="AlphaFoldDB" id="A0A4R5ADN5"/>
<dbReference type="InterPro" id="IPR009923">
    <property type="entry name" value="Dodecin"/>
</dbReference>
<dbReference type="InterPro" id="IPR025543">
    <property type="entry name" value="Dodecin-like"/>
</dbReference>